<dbReference type="InterPro" id="IPR003594">
    <property type="entry name" value="HATPase_dom"/>
</dbReference>
<keyword evidence="2" id="KW-1003">Cell membrane</keyword>
<dbReference type="PIRSF" id="PIRSF037314">
    <property type="entry name" value="STHK_MctS"/>
    <property type="match status" value="1"/>
</dbReference>
<comment type="subcellular location">
    <subcellularLocation>
        <location evidence="1">Cell membrane</location>
        <topology evidence="1">Multi-pass membrane protein</topology>
    </subcellularLocation>
</comment>
<feature type="transmembrane region" description="Helical" evidence="9">
    <location>
        <begin position="203"/>
        <end position="226"/>
    </location>
</feature>
<dbReference type="InterPro" id="IPR050482">
    <property type="entry name" value="Sensor_HK_TwoCompSys"/>
</dbReference>
<comment type="caution">
    <text evidence="11">The sequence shown here is derived from an EMBL/GenBank/DDBJ whole genome shotgun (WGS) entry which is preliminary data.</text>
</comment>
<dbReference type="Proteomes" id="UP000653056">
    <property type="component" value="Unassembled WGS sequence"/>
</dbReference>
<dbReference type="Pfam" id="PF02518">
    <property type="entry name" value="HATPase_c"/>
    <property type="match status" value="1"/>
</dbReference>
<evidence type="ECO:0000256" key="8">
    <source>
        <dbReference type="ARBA" id="ARBA00023136"/>
    </source>
</evidence>
<accession>A0ABQ2YDN9</accession>
<evidence type="ECO:0000256" key="1">
    <source>
        <dbReference type="ARBA" id="ARBA00004651"/>
    </source>
</evidence>
<evidence type="ECO:0000256" key="6">
    <source>
        <dbReference type="ARBA" id="ARBA00022989"/>
    </source>
</evidence>
<dbReference type="CDD" id="cd12912">
    <property type="entry name" value="PDC2_MCP_like"/>
    <property type="match status" value="1"/>
</dbReference>
<dbReference type="InterPro" id="IPR005467">
    <property type="entry name" value="His_kinase_dom"/>
</dbReference>
<evidence type="ECO:0000313" key="11">
    <source>
        <dbReference type="EMBL" id="GGX78774.1"/>
    </source>
</evidence>
<evidence type="ECO:0000256" key="7">
    <source>
        <dbReference type="ARBA" id="ARBA00023012"/>
    </source>
</evidence>
<dbReference type="Pfam" id="PF17200">
    <property type="entry name" value="sCache_2"/>
    <property type="match status" value="1"/>
</dbReference>
<dbReference type="InterPro" id="IPR017171">
    <property type="entry name" value="Sig_transdc_His_kinase_MctS"/>
</dbReference>
<evidence type="ECO:0000256" key="9">
    <source>
        <dbReference type="SAM" id="Phobius"/>
    </source>
</evidence>
<keyword evidence="8 9" id="KW-0472">Membrane</keyword>
<dbReference type="EMBL" id="BMXS01000001">
    <property type="protein sequence ID" value="GGX78774.1"/>
    <property type="molecule type" value="Genomic_DNA"/>
</dbReference>
<dbReference type="SMART" id="SM01049">
    <property type="entry name" value="Cache_2"/>
    <property type="match status" value="1"/>
</dbReference>
<keyword evidence="5 11" id="KW-0418">Kinase</keyword>
<name>A0ABQ2YDN9_9GAMM</name>
<gene>
    <name evidence="11" type="ORF">GCM10007160_02550</name>
</gene>
<dbReference type="Pfam" id="PF07730">
    <property type="entry name" value="HisKA_3"/>
    <property type="match status" value="1"/>
</dbReference>
<protein>
    <submittedName>
        <fullName evidence="11">Sensor histidine kinase</fullName>
    </submittedName>
</protein>
<keyword evidence="4 9" id="KW-0812">Transmembrane</keyword>
<evidence type="ECO:0000313" key="12">
    <source>
        <dbReference type="Proteomes" id="UP000653056"/>
    </source>
</evidence>
<dbReference type="SUPFAM" id="SSF55874">
    <property type="entry name" value="ATPase domain of HSP90 chaperone/DNA topoisomerase II/histidine kinase"/>
    <property type="match status" value="1"/>
</dbReference>
<dbReference type="PANTHER" id="PTHR24421">
    <property type="entry name" value="NITRATE/NITRITE SENSOR PROTEIN NARX-RELATED"/>
    <property type="match status" value="1"/>
</dbReference>
<dbReference type="InterPro" id="IPR011712">
    <property type="entry name" value="Sig_transdc_His_kin_sub3_dim/P"/>
</dbReference>
<dbReference type="PROSITE" id="PS50109">
    <property type="entry name" value="HIS_KIN"/>
    <property type="match status" value="1"/>
</dbReference>
<keyword evidence="12" id="KW-1185">Reference proteome</keyword>
<dbReference type="InterPro" id="IPR036890">
    <property type="entry name" value="HATPase_C_sf"/>
</dbReference>
<sequence>MSLKTKILSLAVLPLLVVASLIMVTTVNQARQLGKEEILTFERNLLAAKRTELKHYVSLALTSIEPVYRHADPDNPEARELMKAILHSLTYGEDGYFFVYDLDGVNLVHPKQPELVGRNLYDLQDINGNHVIRHLLEVANKGGGYHRYMWLKPSLGEIVDKLSYAVILPEWGWMLGTGIYIDDIVNEIHKIETQVNQNIRNTFFTVLVIIAVATALIVMVGVLINLHEHRLADSKLKELSQQTVLFQEDEKRRISRELHDGINQLMVSVKYRIELGMEKLRLNDCSASEDLYQGAQVLNEAINEVRRISRDLRPSILDDLGLLAALDSLLGEFTERTGIELERDTPPCRQRLPEQIETTLYRIVQEALTNIERHSEATHVHLSTGWKGNVFQLTIRDDGKGFHIKEVLCRRGIGLRNMRERVEFLGGDFIAHSEPGLGTELKALFPMHSPA</sequence>
<organism evidence="11 12">
    <name type="scientific">Litchfieldella qijiaojingensis</name>
    <dbReference type="NCBI Taxonomy" id="980347"/>
    <lineage>
        <taxon>Bacteria</taxon>
        <taxon>Pseudomonadati</taxon>
        <taxon>Pseudomonadota</taxon>
        <taxon>Gammaproteobacteria</taxon>
        <taxon>Oceanospirillales</taxon>
        <taxon>Halomonadaceae</taxon>
        <taxon>Litchfieldella</taxon>
    </lineage>
</organism>
<evidence type="ECO:0000256" key="5">
    <source>
        <dbReference type="ARBA" id="ARBA00022777"/>
    </source>
</evidence>
<dbReference type="SMART" id="SM00387">
    <property type="entry name" value="HATPase_c"/>
    <property type="match status" value="1"/>
</dbReference>
<keyword evidence="6 9" id="KW-1133">Transmembrane helix</keyword>
<evidence type="ECO:0000259" key="10">
    <source>
        <dbReference type="PROSITE" id="PS50109"/>
    </source>
</evidence>
<feature type="domain" description="Histidine kinase" evidence="10">
    <location>
        <begin position="253"/>
        <end position="449"/>
    </location>
</feature>
<proteinExistence type="predicted"/>
<evidence type="ECO:0000256" key="3">
    <source>
        <dbReference type="ARBA" id="ARBA00022679"/>
    </source>
</evidence>
<evidence type="ECO:0000256" key="4">
    <source>
        <dbReference type="ARBA" id="ARBA00022692"/>
    </source>
</evidence>
<dbReference type="InterPro" id="IPR033480">
    <property type="entry name" value="sCache_2"/>
</dbReference>
<dbReference type="PANTHER" id="PTHR24421:SF59">
    <property type="entry name" value="OXYGEN SENSOR HISTIDINE KINASE NREB"/>
    <property type="match status" value="1"/>
</dbReference>
<evidence type="ECO:0000256" key="2">
    <source>
        <dbReference type="ARBA" id="ARBA00022475"/>
    </source>
</evidence>
<dbReference type="Gene3D" id="3.30.565.10">
    <property type="entry name" value="Histidine kinase-like ATPase, C-terminal domain"/>
    <property type="match status" value="1"/>
</dbReference>
<dbReference type="Gene3D" id="1.20.5.1930">
    <property type="match status" value="1"/>
</dbReference>
<dbReference type="Gene3D" id="3.30.450.20">
    <property type="entry name" value="PAS domain"/>
    <property type="match status" value="1"/>
</dbReference>
<dbReference type="GO" id="GO:0016301">
    <property type="term" value="F:kinase activity"/>
    <property type="evidence" value="ECO:0007669"/>
    <property type="project" value="UniProtKB-KW"/>
</dbReference>
<reference evidence="12" key="1">
    <citation type="journal article" date="2019" name="Int. J. Syst. Evol. Microbiol.">
        <title>The Global Catalogue of Microorganisms (GCM) 10K type strain sequencing project: providing services to taxonomists for standard genome sequencing and annotation.</title>
        <authorList>
            <consortium name="The Broad Institute Genomics Platform"/>
            <consortium name="The Broad Institute Genome Sequencing Center for Infectious Disease"/>
            <person name="Wu L."/>
            <person name="Ma J."/>
        </authorList>
    </citation>
    <scope>NUCLEOTIDE SEQUENCE [LARGE SCALE GENOMIC DNA]</scope>
    <source>
        <strain evidence="12">KCTC 22228</strain>
    </source>
</reference>
<keyword evidence="7" id="KW-0902">Two-component regulatory system</keyword>
<dbReference type="CDD" id="cd16917">
    <property type="entry name" value="HATPase_UhpB-NarQ-NarX-like"/>
    <property type="match status" value="1"/>
</dbReference>
<keyword evidence="3" id="KW-0808">Transferase</keyword>